<evidence type="ECO:0000313" key="2">
    <source>
        <dbReference type="Proteomes" id="UP000224634"/>
    </source>
</evidence>
<evidence type="ECO:0000313" key="1">
    <source>
        <dbReference type="EMBL" id="PGH15134.1"/>
    </source>
</evidence>
<reference evidence="1 2" key="1">
    <citation type="submission" date="2017-10" db="EMBL/GenBank/DDBJ databases">
        <title>Comparative genomics in systemic dimorphic fungi from Ajellomycetaceae.</title>
        <authorList>
            <person name="Munoz J.F."/>
            <person name="Mcewen J.G."/>
            <person name="Clay O.K."/>
            <person name="Cuomo C.A."/>
        </authorList>
    </citation>
    <scope>NUCLEOTIDE SEQUENCE [LARGE SCALE GENOMIC DNA]</scope>
    <source>
        <strain evidence="1 2">UAMH7299</strain>
    </source>
</reference>
<evidence type="ECO:0008006" key="3">
    <source>
        <dbReference type="Google" id="ProtNLM"/>
    </source>
</evidence>
<dbReference type="Gene3D" id="1.10.443.10">
    <property type="entry name" value="Intergrase catalytic core"/>
    <property type="match status" value="1"/>
</dbReference>
<dbReference type="Pfam" id="PF11917">
    <property type="entry name" value="DUF3435"/>
    <property type="match status" value="1"/>
</dbReference>
<dbReference type="InterPro" id="IPR013762">
    <property type="entry name" value="Integrase-like_cat_sf"/>
</dbReference>
<dbReference type="GO" id="GO:0003677">
    <property type="term" value="F:DNA binding"/>
    <property type="evidence" value="ECO:0007669"/>
    <property type="project" value="InterPro"/>
</dbReference>
<organism evidence="1 2">
    <name type="scientific">Polytolypa hystricis (strain UAMH7299)</name>
    <dbReference type="NCBI Taxonomy" id="1447883"/>
    <lineage>
        <taxon>Eukaryota</taxon>
        <taxon>Fungi</taxon>
        <taxon>Dikarya</taxon>
        <taxon>Ascomycota</taxon>
        <taxon>Pezizomycotina</taxon>
        <taxon>Eurotiomycetes</taxon>
        <taxon>Eurotiomycetidae</taxon>
        <taxon>Onygenales</taxon>
        <taxon>Onygenales incertae sedis</taxon>
        <taxon>Polytolypa</taxon>
    </lineage>
</organism>
<dbReference type="STRING" id="1447883.A0A2B7XTP3"/>
<dbReference type="Proteomes" id="UP000224634">
    <property type="component" value="Unassembled WGS sequence"/>
</dbReference>
<dbReference type="InterPro" id="IPR021842">
    <property type="entry name" value="DUF3435"/>
</dbReference>
<protein>
    <recommendedName>
        <fullName evidence="3">FluG domain-containing protein</fullName>
    </recommendedName>
</protein>
<keyword evidence="2" id="KW-1185">Reference proteome</keyword>
<gene>
    <name evidence="1" type="ORF">AJ80_05644</name>
</gene>
<comment type="caution">
    <text evidence="1">The sequence shown here is derived from an EMBL/GenBank/DDBJ whole genome shotgun (WGS) entry which is preliminary data.</text>
</comment>
<dbReference type="GO" id="GO:0015074">
    <property type="term" value="P:DNA integration"/>
    <property type="evidence" value="ECO:0007669"/>
    <property type="project" value="InterPro"/>
</dbReference>
<dbReference type="PANTHER" id="PTHR37535">
    <property type="entry name" value="FLUG DOMAIN PROTEIN"/>
    <property type="match status" value="1"/>
</dbReference>
<dbReference type="PANTHER" id="PTHR37535:SF2">
    <property type="entry name" value="FINGER DOMAIN PROTEIN, PUTATIVE (AFU_ORTHOLOGUE AFUA_6G09300)-RELATED"/>
    <property type="match status" value="1"/>
</dbReference>
<dbReference type="GO" id="GO:0006310">
    <property type="term" value="P:DNA recombination"/>
    <property type="evidence" value="ECO:0007669"/>
    <property type="project" value="InterPro"/>
</dbReference>
<accession>A0A2B7XTP3</accession>
<sequence>MFSRWSKPLKPSKYSRESRHCQEKLRDELTPDQYRARDTDRVAKFQVTGKKYADATTASINRVERFWYRHCTFMGVETHGHLSANVAEHFRVYADWRLKNFNITKQSTIWVEWKFLRLLFKRETGRKVDELIGEQISEFILGPLTDEYDLDLSISYKPVVSVEDLVAILHYHWCVDTASVTHERYTLQNALLMLFIAYTSARPGALIESGCLRGSNEALCYKDIVLRVVPNPDQPERHVLVMEVSLLFMKGKRGKSQPTTYIFHERDDNLALCPVSHFIALALADDAFEARGIDSVEDILRVRVPAHRNSLHLKWKADMLDVPVFRRAIHTAEGVRISPDKALPYDIFNQYLQRLGRNAGFEDKLTPYCIRRGTANAVDTVATPSERNQIMGHSRADIFERYYISMKVKRDVQSAYLGCPPKESIVLTVGRFSLTRDPRAPKELGSELKEAIEQDPQLIKLRNRHLSLKKLMERKYGSVSKARSSDLHRQYTELGEEIRDKRQYLHREAFDRLREDFFATIDTIEIERQLLGLSFSNELQVEDPKNVQFVFKERKRLAQNLFRSSDCRTEDHTEIYARRVQTIQDWVSLCSLREGPRKRRAASTDSGIDLAFDEIIDADTFPALCPGTQCLFCLGDDQLPLSGRIYSFSRPDHLRRHIQDCHFRYLDPTAPLWCPHPSCLEVLDGVQDFQGHALQVHNVYI</sequence>
<name>A0A2B7XTP3_POLH7</name>
<dbReference type="OrthoDB" id="5400098at2759"/>
<dbReference type="EMBL" id="PDNA01000085">
    <property type="protein sequence ID" value="PGH15134.1"/>
    <property type="molecule type" value="Genomic_DNA"/>
</dbReference>
<proteinExistence type="predicted"/>
<dbReference type="AlphaFoldDB" id="A0A2B7XTP3"/>